<keyword evidence="4" id="KW-1185">Reference proteome</keyword>
<evidence type="ECO:0000313" key="3">
    <source>
        <dbReference type="EMBL" id="GAA2094588.1"/>
    </source>
</evidence>
<reference evidence="4" key="1">
    <citation type="journal article" date="2019" name="Int. J. Syst. Evol. Microbiol.">
        <title>The Global Catalogue of Microorganisms (GCM) 10K type strain sequencing project: providing services to taxonomists for standard genome sequencing and annotation.</title>
        <authorList>
            <consortium name="The Broad Institute Genomics Platform"/>
            <consortium name="The Broad Institute Genome Sequencing Center for Infectious Disease"/>
            <person name="Wu L."/>
            <person name="Ma J."/>
        </authorList>
    </citation>
    <scope>NUCLEOTIDE SEQUENCE [LARGE SCALE GENOMIC DNA]</scope>
    <source>
        <strain evidence="4">JCM 15478</strain>
    </source>
</reference>
<gene>
    <name evidence="3" type="ORF">GCM10009801_62770</name>
</gene>
<dbReference type="EMBL" id="BAAAPE010000015">
    <property type="protein sequence ID" value="GAA2094588.1"/>
    <property type="molecule type" value="Genomic_DNA"/>
</dbReference>
<keyword evidence="1" id="KW-0175">Coiled coil</keyword>
<feature type="coiled-coil region" evidence="1">
    <location>
        <begin position="19"/>
        <end position="46"/>
    </location>
</feature>
<feature type="region of interest" description="Disordered" evidence="2">
    <location>
        <begin position="50"/>
        <end position="71"/>
    </location>
</feature>
<evidence type="ECO:0000256" key="2">
    <source>
        <dbReference type="SAM" id="MobiDB-lite"/>
    </source>
</evidence>
<evidence type="ECO:0000256" key="1">
    <source>
        <dbReference type="SAM" id="Coils"/>
    </source>
</evidence>
<accession>A0ABP5I5W3</accession>
<evidence type="ECO:0000313" key="4">
    <source>
        <dbReference type="Proteomes" id="UP001500016"/>
    </source>
</evidence>
<proteinExistence type="predicted"/>
<protein>
    <recommendedName>
        <fullName evidence="5">Transposase</fullName>
    </recommendedName>
</protein>
<comment type="caution">
    <text evidence="3">The sequence shown here is derived from an EMBL/GenBank/DDBJ whole genome shotgun (WGS) entry which is preliminary data.</text>
</comment>
<evidence type="ECO:0008006" key="5">
    <source>
        <dbReference type="Google" id="ProtNLM"/>
    </source>
</evidence>
<organism evidence="3 4">
    <name type="scientific">Streptomyces albiaxialis</name>
    <dbReference type="NCBI Taxonomy" id="329523"/>
    <lineage>
        <taxon>Bacteria</taxon>
        <taxon>Bacillati</taxon>
        <taxon>Actinomycetota</taxon>
        <taxon>Actinomycetes</taxon>
        <taxon>Kitasatosporales</taxon>
        <taxon>Streptomycetaceae</taxon>
        <taxon>Streptomyces</taxon>
    </lineage>
</organism>
<sequence length="71" mass="7693">MTPPNADLQNGRTRRSPELAIKRRELNMLADELATLEAEAFEIEEIEEPAHAIASTTASGPPPLCNPDGSH</sequence>
<name>A0ABP5I5W3_9ACTN</name>
<dbReference type="Proteomes" id="UP001500016">
    <property type="component" value="Unassembled WGS sequence"/>
</dbReference>